<keyword evidence="2" id="KW-0963">Cytoplasm</keyword>
<comment type="caution">
    <text evidence="12">The sequence shown here is derived from an EMBL/GenBank/DDBJ whole genome shotgun (WGS) entry which is preliminary data.</text>
</comment>
<evidence type="ECO:0000256" key="8">
    <source>
        <dbReference type="ARBA" id="ARBA00023233"/>
    </source>
</evidence>
<feature type="region of interest" description="Disordered" evidence="9">
    <location>
        <begin position="931"/>
        <end position="952"/>
    </location>
</feature>
<dbReference type="SMART" id="SM00382">
    <property type="entry name" value="AAA"/>
    <property type="match status" value="3"/>
</dbReference>
<dbReference type="Pfam" id="PF17776">
    <property type="entry name" value="NLRC4_HD2"/>
    <property type="match status" value="1"/>
</dbReference>
<evidence type="ECO:0000256" key="2">
    <source>
        <dbReference type="ARBA" id="ARBA00022490"/>
    </source>
</evidence>
<dbReference type="InterPro" id="IPR003593">
    <property type="entry name" value="AAA+_ATPase"/>
</dbReference>
<dbReference type="InterPro" id="IPR050637">
    <property type="entry name" value="NLRP_innate_immun_reg"/>
</dbReference>
<dbReference type="Proteomes" id="UP001187343">
    <property type="component" value="Unassembled WGS sequence"/>
</dbReference>
<feature type="domain" description="FIIND" evidence="11">
    <location>
        <begin position="656"/>
        <end position="927"/>
    </location>
</feature>
<dbReference type="PANTHER" id="PTHR45690">
    <property type="entry name" value="NACHT, LRR AND PYD DOMAINS-CONTAINING PROTEIN 12"/>
    <property type="match status" value="1"/>
</dbReference>
<evidence type="ECO:0000259" key="11">
    <source>
        <dbReference type="PROSITE" id="PS51830"/>
    </source>
</evidence>
<evidence type="ECO:0000256" key="1">
    <source>
        <dbReference type="ARBA" id="ARBA00004110"/>
    </source>
</evidence>
<keyword evidence="6" id="KW-0832">Ubl conjugation</keyword>
<protein>
    <recommendedName>
        <fullName evidence="14">NACHT domain-containing protein</fullName>
    </recommendedName>
</protein>
<keyword evidence="8" id="KW-1271">Inflammasome</keyword>
<comment type="subcellular location">
    <subcellularLocation>
        <location evidence="1">Inflammasome</location>
    </subcellularLocation>
</comment>
<evidence type="ECO:0000259" key="10">
    <source>
        <dbReference type="PROSITE" id="PS50837"/>
    </source>
</evidence>
<evidence type="ECO:0000256" key="4">
    <source>
        <dbReference type="ARBA" id="ARBA00022741"/>
    </source>
</evidence>
<dbReference type="SUPFAM" id="SSF52047">
    <property type="entry name" value="RNI-like"/>
    <property type="match status" value="3"/>
</dbReference>
<dbReference type="Pfam" id="PF13553">
    <property type="entry name" value="FIIND"/>
    <property type="match status" value="2"/>
</dbReference>
<dbReference type="Gene3D" id="3.80.10.10">
    <property type="entry name" value="Ribonuclease Inhibitor"/>
    <property type="match status" value="1"/>
</dbReference>
<proteinExistence type="predicted"/>
<dbReference type="PROSITE" id="PS51830">
    <property type="entry name" value="FIIND"/>
    <property type="match status" value="2"/>
</dbReference>
<dbReference type="InterPro" id="IPR032675">
    <property type="entry name" value="LRR_dom_sf"/>
</dbReference>
<evidence type="ECO:0000256" key="9">
    <source>
        <dbReference type="SAM" id="MobiDB-lite"/>
    </source>
</evidence>
<reference evidence="12" key="1">
    <citation type="submission" date="2023-08" db="EMBL/GenBank/DDBJ databases">
        <title>Chromosome-level Genome Assembly of mud carp (Cirrhinus molitorella).</title>
        <authorList>
            <person name="Liu H."/>
        </authorList>
    </citation>
    <scope>NUCLEOTIDE SEQUENCE</scope>
    <source>
        <strain evidence="12">Prfri</strain>
        <tissue evidence="12">Muscle</tissue>
    </source>
</reference>
<sequence>MDYGEFAELQSQLRDDIESGVMKIYGREQSNMVRQYMSSVTDRSKFVTEYNLPSDELVDLATQYTEAVIIQRSTEQTEKYCREHVSSVDALSHLLSKDKTLCIRIDQLFSPDCDGNKPKTVILSGDSGRGKSFILQKIMLDWSSGELYSENFDAVFLLKFEKLKCISEEVSLFELLSWSCSLTSDQISQILELAPEKVLILIDGIDEYVSRPPINFLLRHTNPPKRAPPMVILRNLLRRILLPESFVLVTTRSVPADAVMNLMKGPQRFTEIMGFSEKGVQEYFQKFFQVEQLFRKAYESVKTNKTLLTACSVPLLCWMVCFCLKKSFTDDDHVMRELKTNTSIYVHFVSTLLEHHDQSQSVLTMLRSLGQLAEEGMKKQQHGSHIRKLNLMYCDLTAEKLTILQPALCMCETLRLSVECLSEVGDLIQILCKAKILRELKVQEDEYSSESPRWSLVLSVTCGDVSLSLSSSEKNPSFPAVLNIRLTCPQTEISNTDWMLFLQRLSKAGKVAEDSSALYENVSLLLSSFHSVGLKMLNLKLVRLNESWASVIILLVQTCTSLQELRVSVTGLLLEEGLMLLKKSLTDPHCTVIIEGRKCSKPTEENWRHSCNEKVEIHFKPKVLEKLEESAISNPSSSGLNLQALPVCQSCVHIVDSDQWVQVEPSVCTDEGGSEFRISTPAGRFKCSRTRMRWVCAGDVTLQYRAVDGRFLSAELERLQREQIGPVIDVTVISGKLEEAHLPHYACLAESDPSLIDAAKVLSVEDDGVSLESVELTRFHAKILQPSFSRKTVLMKLGISVKVHCDLLIFMTQKNPIILHVYFFPSDPLFKEKIKTEEKLSHPIKCSRPETPLQMMKQHSLAVPGASVQPEAIKLRDQRPEILQYKTSIIDSCKFVTENNLLSDECVDLAGLYTEPVIIQRSKEQTEKICRQHVKSVHTSGSKPSSLSSNDKNQSIRIDQLFSPDSNGKTPRSVILSGDSGRGKSFMLQKIMLDWASGELYSEIFDIIFLLKCNEVKCLSEKMSLIELLSWSCSLTSDQISEILELTPNKVLILIDGTDEYVSHPPLHFMLLHTNPSKRAPPMVILRNVLRGILLPESFTLVTTRSASADALMNLKVPLRFTEIMGFSERGVQEYFQKFFQDEQLFRKKYERVKTNESLMTACSVPLLCWMCCPHIRDLNLMYCDLTAEKLNILQPALCMCETLSSPGLDEHLLLSSFHSVGLKMLDLKVVVLNESWASGIISLVQSCASLQELRLDVKHRQMFESLSHITLTCPRSALSNSDWKIFFQRFHKQTRYKPDSPECNEQVDALVSFLHSVCDLKSVELIIFSLNQSWALRILTLVQACSSLQEIRRKCSKLTDQCKEEHWSHSYNEKVEIHFKPNILKELEELNISESSGLNLQPLPVCQSCVHIVDSDQWVHVEPSVCTDEGGSEFRISTPAGRFECSRTRMRWVCAGDVTLQYRAVDGSFLSAELERLQCERIGPVIDVTVISGKLEEAHLPHYACLAESDPSLTDAVKVLSVEDDGVSLESVELTRFHAKILQPSFSPKTVLMKLGIPVKVHCDLLIFMTQKNLIILHVYFFPSDPLFKEKIKTEEKLSHPIKCSRPETPLQMMKQHSLAVPGASVQPEAIKLRDQRPEILQYKTSIIDSCKFVTENNLLSDECVDLAGLYTEPVIIQRSKEQTEKICRQHVKSVHTSGSKPSSLSSNDKNQSIRIDQLFSPDSNGKTPRSVILSGDSGRGKSFMLQKIMLDWASGELYSEIFDIIFLLKCNEVKCLSEKMSLIELLSWSCSLTSDQISEILELTPNKVLILIDGTDEYVSHPPLHFMLLHTNPSKRAPPMVILRNVLRGILLPESFTLVTTRSASADALMNLKVPLRFTEIMGFSERGVQEYFQKFFQDEQLFRKKYERVKTNESLMTACSVPLLCWMVCFCLKKHFTDDDHVMRELKTTTSIYVHFVSTLLEHHGKRWTVPTMLKNLGLLAERAIQNQRVLFDEKPVAETGLDVTVSLFLYKGSLKRKDKQVPIFKFMHFSFQEFFTALYYVLLDDEENCLKVSQLFNLMEWEAIIDRPSPDLRERRSNPIPPVMLFLYGLLNEEDKRFVRKILKVYRSMDLYNISLRSTDCWVLLYCLQCCPHIRDLNLMYCDLTAEKLNILQPALCMCETLRLTVDYLYDVGDLIQNLGESKILRKLRVQEDEYSAESPRWSLDLSVTHEDVLLSLSSSEKNPLFPAVLNIRLKCPQPEIASTDWTLFLQRLSKTGQLAEVSPGLDEHLLLSSFHSVGLKMLDLKVVVLNESWASGIISLVQSCASLQELSVEEEIYNDESLFSSLSVLLCDKDIRLDVKHRQMFESLSHITLTCPRSALSNSDWKIFFQRFHKQTRYKPDSPECNEQVDALVSFLHSVCDLKSVELIIFSLNQSWALRILTLVQACSSLQEIRVSVTGFLLKEGLMLLKKSLTDPHCTVTIEGLNISESSGLNLQPLPVCQSCVHIVDSDQWVHVEPSVCTDEGGSEFRISTPAGRFECSRTRMRWEMSLNELLSWSCSLTPDQISEILELTPEKVLFLIDSFDEFSPDPHFQISSPTNPSQKAQPMDTLRSLLNGQILSETFLLVTTRYSDESPQGSSAFH</sequence>
<dbReference type="InterPro" id="IPR027417">
    <property type="entry name" value="P-loop_NTPase"/>
</dbReference>
<feature type="compositionally biased region" description="Polar residues" evidence="9">
    <location>
        <begin position="1696"/>
        <end position="1711"/>
    </location>
</feature>
<gene>
    <name evidence="12" type="ORF">Q8A67_008672</name>
</gene>
<keyword evidence="13" id="KW-1185">Reference proteome</keyword>
<dbReference type="SMART" id="SM01288">
    <property type="entry name" value="FISNA"/>
    <property type="match status" value="2"/>
</dbReference>
<keyword evidence="3" id="KW-0677">Repeat</keyword>
<dbReference type="SUPFAM" id="SSF52540">
    <property type="entry name" value="P-loop containing nucleoside triphosphate hydrolases"/>
    <property type="match status" value="3"/>
</dbReference>
<dbReference type="PROSITE" id="PS50837">
    <property type="entry name" value="NACHT"/>
    <property type="match status" value="3"/>
</dbReference>
<evidence type="ECO:0000256" key="5">
    <source>
        <dbReference type="ARBA" id="ARBA00022840"/>
    </source>
</evidence>
<feature type="domain" description="NACHT" evidence="10">
    <location>
        <begin position="972"/>
        <end position="1178"/>
    </location>
</feature>
<evidence type="ECO:0000256" key="7">
    <source>
        <dbReference type="ARBA" id="ARBA00023198"/>
    </source>
</evidence>
<evidence type="ECO:0000256" key="3">
    <source>
        <dbReference type="ARBA" id="ARBA00022737"/>
    </source>
</evidence>
<evidence type="ECO:0000256" key="6">
    <source>
        <dbReference type="ARBA" id="ARBA00022843"/>
    </source>
</evidence>
<keyword evidence="5" id="KW-0067">ATP-binding</keyword>
<feature type="compositionally biased region" description="Polar residues" evidence="9">
    <location>
        <begin position="937"/>
        <end position="952"/>
    </location>
</feature>
<dbReference type="InterPro" id="IPR025307">
    <property type="entry name" value="FIIND_dom"/>
</dbReference>
<keyword evidence="7" id="KW-0395">Inflammatory response</keyword>
<dbReference type="InterPro" id="IPR041267">
    <property type="entry name" value="NLRP_HD2"/>
</dbReference>
<feature type="domain" description="NACHT" evidence="10">
    <location>
        <begin position="119"/>
        <end position="253"/>
    </location>
</feature>
<accession>A0AA88PUX8</accession>
<keyword evidence="4" id="KW-0547">Nucleotide-binding</keyword>
<evidence type="ECO:0000313" key="12">
    <source>
        <dbReference type="EMBL" id="KAK2900557.1"/>
    </source>
</evidence>
<dbReference type="Pfam" id="PF23679">
    <property type="entry name" value="UPA-FIIND"/>
    <property type="match status" value="2"/>
</dbReference>
<evidence type="ECO:0008006" key="14">
    <source>
        <dbReference type="Google" id="ProtNLM"/>
    </source>
</evidence>
<evidence type="ECO:0000313" key="13">
    <source>
        <dbReference type="Proteomes" id="UP001187343"/>
    </source>
</evidence>
<dbReference type="InterPro" id="IPR029495">
    <property type="entry name" value="NACHT-assoc"/>
</dbReference>
<dbReference type="Pfam" id="PF05729">
    <property type="entry name" value="NACHT"/>
    <property type="match status" value="4"/>
</dbReference>
<name>A0AA88PUX8_9TELE</name>
<dbReference type="InterPro" id="IPR007111">
    <property type="entry name" value="NACHT_NTPase"/>
</dbReference>
<feature type="domain" description="FIIND" evidence="11">
    <location>
        <begin position="1415"/>
        <end position="1686"/>
    </location>
</feature>
<dbReference type="PANTHER" id="PTHR45690:SF19">
    <property type="entry name" value="NACHT, LRR AND PYD DOMAINS-CONTAINING PROTEIN 3"/>
    <property type="match status" value="1"/>
</dbReference>
<dbReference type="Gene3D" id="3.40.50.300">
    <property type="entry name" value="P-loop containing nucleotide triphosphate hydrolases"/>
    <property type="match status" value="4"/>
</dbReference>
<feature type="region of interest" description="Disordered" evidence="9">
    <location>
        <begin position="1690"/>
        <end position="1711"/>
    </location>
</feature>
<dbReference type="GO" id="GO:0005524">
    <property type="term" value="F:ATP binding"/>
    <property type="evidence" value="ECO:0007669"/>
    <property type="project" value="UniProtKB-KW"/>
</dbReference>
<organism evidence="12 13">
    <name type="scientific">Cirrhinus molitorella</name>
    <name type="common">mud carp</name>
    <dbReference type="NCBI Taxonomy" id="172907"/>
    <lineage>
        <taxon>Eukaryota</taxon>
        <taxon>Metazoa</taxon>
        <taxon>Chordata</taxon>
        <taxon>Craniata</taxon>
        <taxon>Vertebrata</taxon>
        <taxon>Euteleostomi</taxon>
        <taxon>Actinopterygii</taxon>
        <taxon>Neopterygii</taxon>
        <taxon>Teleostei</taxon>
        <taxon>Ostariophysi</taxon>
        <taxon>Cypriniformes</taxon>
        <taxon>Cyprinidae</taxon>
        <taxon>Labeoninae</taxon>
        <taxon>Labeonini</taxon>
        <taxon>Cirrhinus</taxon>
    </lineage>
</organism>
<dbReference type="EMBL" id="JAUYZG010000008">
    <property type="protein sequence ID" value="KAK2900557.1"/>
    <property type="molecule type" value="Genomic_DNA"/>
</dbReference>
<feature type="domain" description="NACHT" evidence="10">
    <location>
        <begin position="1731"/>
        <end position="1932"/>
    </location>
</feature>
<dbReference type="GO" id="GO:0005829">
    <property type="term" value="C:cytosol"/>
    <property type="evidence" value="ECO:0007669"/>
    <property type="project" value="UniProtKB-SubCell"/>
</dbReference>